<keyword evidence="1" id="KW-0732">Signal</keyword>
<reference evidence="2 3" key="1">
    <citation type="submission" date="2024-06" db="EMBL/GenBank/DDBJ databases">
        <authorList>
            <person name="Kaempfer P."/>
            <person name="Viver T."/>
        </authorList>
    </citation>
    <scope>NUCLEOTIDE SEQUENCE [LARGE SCALE GENOMIC DNA]</scope>
    <source>
        <strain evidence="2 3">ST-87</strain>
    </source>
</reference>
<organism evidence="2 3">
    <name type="scientific">Flavobacterium plantiphilum</name>
    <dbReference type="NCBI Taxonomy" id="3163297"/>
    <lineage>
        <taxon>Bacteria</taxon>
        <taxon>Pseudomonadati</taxon>
        <taxon>Bacteroidota</taxon>
        <taxon>Flavobacteriia</taxon>
        <taxon>Flavobacteriales</taxon>
        <taxon>Flavobacteriaceae</taxon>
        <taxon>Flavobacterium</taxon>
    </lineage>
</organism>
<dbReference type="Proteomes" id="UP001629260">
    <property type="component" value="Unassembled WGS sequence"/>
</dbReference>
<name>A0ABW8XVG6_9FLAO</name>
<sequence>MPTLLLQLLLLFPLSFWAQENNWVVSNASFAEKIYLQLDRKVYTNGDTVWFKCIVSNASEHIPSSLSGVLHAELIGADEVILQKKLIKIENGIGHGNFDLDKKIQKGNYLIRAYTQWNQNFDDAFFFEEYIQVFPTENQNTAAIQNIRLIKEETASDHLEVVFNPQLIDSLQKNKLNVYISVDDKKDSLLIKKGKNEQYILDYPIEKESQFATLKIETENQKTASKTFVLNQKYTDLQFFPESGELVHGLNSKVGFKATAATGKGKIIEGDIIDEQENHITTFKSNSLGMGSFFITNADSSKKYYARLKPSLKDKSLYPLPDVAASGTILSVYKQGNKVVLKALSNYMKNDSIFVRISFRGIDLYEKKVRLNQGFYQSLISTTEIPEGIIAFSILNNSKKPIAERLYFNEKPESRIKINLTTDKQNYNKRERTNLTIQTTHNNGEAVHANTSVLVVNKEELGKMQNLRQNILSYFLIDSELKGNIENPGYYFKNDSSMHEDLEVLMLTQGWSKYNYSKPNKSSLSINPEKSLTVSGRVNNLFSAKKGKKDVELTMMTSGRDKSFYKQKTDSLGKFKFDLNDEYGKEIEVLIQTANKSDKKISNSVVLDQKKSPAITFEPTQAIEQPDSIVVKFIEKSKKQKEIDEKFNLQFGGILLDQVKVNAKMTPNKQKVTEKYGKPKTIIKGKEILSKEKKWSYGLYSVLLFNYPDKVRIERMPDQNLYATVNNEATLVLVDGIVIPHYDYMHIPNISPSEVSSFEIIENAKGFTTLYCEVFNDLPNCAFVAPPWGNVIAIYTHAGIGLGGAQKPKGLTQTTVPVFATAKEFYAPKYDNIQPDDWQHTDIRTLIHWQPVLKTDESGKAFTSFYNTDNKDEMMIIVEAISDKGEIGYQELNYEINDNINK</sequence>
<gene>
    <name evidence="2" type="ORF">ABS764_12420</name>
</gene>
<evidence type="ECO:0008006" key="4">
    <source>
        <dbReference type="Google" id="ProtNLM"/>
    </source>
</evidence>
<protein>
    <recommendedName>
        <fullName evidence="4">MG2 domain-containing protein</fullName>
    </recommendedName>
</protein>
<evidence type="ECO:0000256" key="1">
    <source>
        <dbReference type="SAM" id="SignalP"/>
    </source>
</evidence>
<dbReference type="RefSeq" id="WP_408082121.1">
    <property type="nucleotide sequence ID" value="NZ_JBELQA010000006.1"/>
</dbReference>
<accession>A0ABW8XVG6</accession>
<dbReference type="EMBL" id="JBELQA010000006">
    <property type="protein sequence ID" value="MFL9831653.1"/>
    <property type="molecule type" value="Genomic_DNA"/>
</dbReference>
<feature type="chain" id="PRO_5047346266" description="MG2 domain-containing protein" evidence="1">
    <location>
        <begin position="19"/>
        <end position="902"/>
    </location>
</feature>
<keyword evidence="3" id="KW-1185">Reference proteome</keyword>
<dbReference type="Gene3D" id="2.60.40.1930">
    <property type="match status" value="1"/>
</dbReference>
<comment type="caution">
    <text evidence="2">The sequence shown here is derived from an EMBL/GenBank/DDBJ whole genome shotgun (WGS) entry which is preliminary data.</text>
</comment>
<feature type="signal peptide" evidence="1">
    <location>
        <begin position="1"/>
        <end position="18"/>
    </location>
</feature>
<proteinExistence type="predicted"/>
<evidence type="ECO:0000313" key="2">
    <source>
        <dbReference type="EMBL" id="MFL9831653.1"/>
    </source>
</evidence>
<evidence type="ECO:0000313" key="3">
    <source>
        <dbReference type="Proteomes" id="UP001629260"/>
    </source>
</evidence>